<dbReference type="InterPro" id="IPR015797">
    <property type="entry name" value="NUDIX_hydrolase-like_dom_sf"/>
</dbReference>
<dbReference type="SUPFAM" id="SSF55811">
    <property type="entry name" value="Nudix"/>
    <property type="match status" value="1"/>
</dbReference>
<name>A0A1X7H4Y0_9BACL</name>
<dbReference type="PROSITE" id="PS51462">
    <property type="entry name" value="NUDIX"/>
    <property type="match status" value="1"/>
</dbReference>
<evidence type="ECO:0000256" key="1">
    <source>
        <dbReference type="ARBA" id="ARBA00022801"/>
    </source>
</evidence>
<evidence type="ECO:0000313" key="4">
    <source>
        <dbReference type="Proteomes" id="UP000192940"/>
    </source>
</evidence>
<organism evidence="3 4">
    <name type="scientific">Paenibacillus uliginis N3/975</name>
    <dbReference type="NCBI Taxonomy" id="1313296"/>
    <lineage>
        <taxon>Bacteria</taxon>
        <taxon>Bacillati</taxon>
        <taxon>Bacillota</taxon>
        <taxon>Bacilli</taxon>
        <taxon>Bacillales</taxon>
        <taxon>Paenibacillaceae</taxon>
        <taxon>Paenibacillus</taxon>
    </lineage>
</organism>
<dbReference type="GO" id="GO:0016787">
    <property type="term" value="F:hydrolase activity"/>
    <property type="evidence" value="ECO:0007669"/>
    <property type="project" value="UniProtKB-KW"/>
</dbReference>
<dbReference type="EMBL" id="LT840184">
    <property type="protein sequence ID" value="SMF79966.1"/>
    <property type="molecule type" value="Genomic_DNA"/>
</dbReference>
<dbReference type="InterPro" id="IPR020084">
    <property type="entry name" value="NUDIX_hydrolase_CS"/>
</dbReference>
<dbReference type="InterPro" id="IPR000086">
    <property type="entry name" value="NUDIX_hydrolase_dom"/>
</dbReference>
<dbReference type="STRING" id="1313296.SAMN05661091_1787"/>
<gene>
    <name evidence="3" type="ORF">SAMN05661091_1787</name>
</gene>
<dbReference type="Gene3D" id="3.90.79.10">
    <property type="entry name" value="Nucleoside Triphosphate Pyrophosphohydrolase"/>
    <property type="match status" value="1"/>
</dbReference>
<evidence type="ECO:0000313" key="3">
    <source>
        <dbReference type="EMBL" id="SMF79966.1"/>
    </source>
</evidence>
<evidence type="ECO:0000259" key="2">
    <source>
        <dbReference type="PROSITE" id="PS51462"/>
    </source>
</evidence>
<dbReference type="RefSeq" id="WP_208918661.1">
    <property type="nucleotide sequence ID" value="NZ_LT840184.1"/>
</dbReference>
<protein>
    <submittedName>
        <fullName evidence="3">ADP-ribose pyrophosphatase YjhB, NUDIX family</fullName>
    </submittedName>
</protein>
<keyword evidence="4" id="KW-1185">Reference proteome</keyword>
<feature type="domain" description="Nudix hydrolase" evidence="2">
    <location>
        <begin position="1"/>
        <end position="150"/>
    </location>
</feature>
<dbReference type="AlphaFoldDB" id="A0A1X7H4Y0"/>
<dbReference type="CDD" id="cd02883">
    <property type="entry name" value="NUDIX_Hydrolase"/>
    <property type="match status" value="1"/>
</dbReference>
<reference evidence="3 4" key="1">
    <citation type="submission" date="2017-04" db="EMBL/GenBank/DDBJ databases">
        <authorList>
            <person name="Afonso C.L."/>
            <person name="Miller P.J."/>
            <person name="Scott M.A."/>
            <person name="Spackman E."/>
            <person name="Goraichik I."/>
            <person name="Dimitrov K.M."/>
            <person name="Suarez D.L."/>
            <person name="Swayne D.E."/>
        </authorList>
    </citation>
    <scope>NUCLEOTIDE SEQUENCE [LARGE SCALE GENOMIC DNA]</scope>
    <source>
        <strain evidence="3 4">N3/975</strain>
    </source>
</reference>
<keyword evidence="1" id="KW-0378">Hydrolase</keyword>
<dbReference type="Pfam" id="PF00293">
    <property type="entry name" value="NUDIX"/>
    <property type="match status" value="1"/>
</dbReference>
<accession>A0A1X7H4Y0</accession>
<dbReference type="PROSITE" id="PS00893">
    <property type="entry name" value="NUDIX_BOX"/>
    <property type="match status" value="1"/>
</dbReference>
<dbReference type="Proteomes" id="UP000192940">
    <property type="component" value="Chromosome I"/>
</dbReference>
<proteinExistence type="predicted"/>
<sequence>MFFVNARAFIERDNDGVTELIIQTRVKPGEPEVLELPGGRLELFEPILAGLYREVFEETGLKVVRVEDQDTRSDTIGINAEFEVECVKPFCVYQTVNGPIDSMGMYFICTVTGDLTENGDNTEKVHWRPVDDIRELMNQDPMQFSNVDRAGIMYYLKYRTSR</sequence>